<sequence length="168" mass="17768">MAAGAAGPPGLLVLEVKGQELAAATIPLHSRAGHHCTGPPEEHRPCEDPDIQYLQDLWSTPEPGNGFIQNPKDCTVVGSTVEFSCIEGYYRSMCRYPQLSGDVVALPTKESYGIGETVSLHCPAGSLLDGEVSEVKCVVPVCSESPSPAARSLQSSAHSSTPPRRIEV</sequence>
<feature type="region of interest" description="Disordered" evidence="2">
    <location>
        <begin position="145"/>
        <end position="168"/>
    </location>
</feature>
<comment type="caution">
    <text evidence="3">The sequence shown here is derived from an EMBL/GenBank/DDBJ whole genome shotgun (WGS) entry which is preliminary data.</text>
</comment>
<evidence type="ECO:0000256" key="2">
    <source>
        <dbReference type="SAM" id="MobiDB-lite"/>
    </source>
</evidence>
<evidence type="ECO:0000313" key="4">
    <source>
        <dbReference type="Proteomes" id="UP001153269"/>
    </source>
</evidence>
<organism evidence="3 4">
    <name type="scientific">Pleuronectes platessa</name>
    <name type="common">European plaice</name>
    <dbReference type="NCBI Taxonomy" id="8262"/>
    <lineage>
        <taxon>Eukaryota</taxon>
        <taxon>Metazoa</taxon>
        <taxon>Chordata</taxon>
        <taxon>Craniata</taxon>
        <taxon>Vertebrata</taxon>
        <taxon>Euteleostomi</taxon>
        <taxon>Actinopterygii</taxon>
        <taxon>Neopterygii</taxon>
        <taxon>Teleostei</taxon>
        <taxon>Neoteleostei</taxon>
        <taxon>Acanthomorphata</taxon>
        <taxon>Carangaria</taxon>
        <taxon>Pleuronectiformes</taxon>
        <taxon>Pleuronectoidei</taxon>
        <taxon>Pleuronectidae</taxon>
        <taxon>Pleuronectes</taxon>
    </lineage>
</organism>
<gene>
    <name evidence="3" type="ORF">PLEPLA_LOCUS30611</name>
</gene>
<evidence type="ECO:0008006" key="5">
    <source>
        <dbReference type="Google" id="ProtNLM"/>
    </source>
</evidence>
<accession>A0A9N7V695</accession>
<keyword evidence="1" id="KW-1015">Disulfide bond</keyword>
<dbReference type="EMBL" id="CADEAL010002953">
    <property type="protein sequence ID" value="CAB1442892.1"/>
    <property type="molecule type" value="Genomic_DNA"/>
</dbReference>
<protein>
    <recommendedName>
        <fullName evidence="5">Sushi domain-containing protein</fullName>
    </recommendedName>
</protein>
<proteinExistence type="predicted"/>
<dbReference type="Proteomes" id="UP001153269">
    <property type="component" value="Unassembled WGS sequence"/>
</dbReference>
<dbReference type="AlphaFoldDB" id="A0A9N7V695"/>
<reference evidence="3" key="1">
    <citation type="submission" date="2020-03" db="EMBL/GenBank/DDBJ databases">
        <authorList>
            <person name="Weist P."/>
        </authorList>
    </citation>
    <scope>NUCLEOTIDE SEQUENCE</scope>
</reference>
<evidence type="ECO:0000256" key="1">
    <source>
        <dbReference type="ARBA" id="ARBA00023157"/>
    </source>
</evidence>
<dbReference type="CDD" id="cd00033">
    <property type="entry name" value="CCP"/>
    <property type="match status" value="1"/>
</dbReference>
<keyword evidence="4" id="KW-1185">Reference proteome</keyword>
<feature type="compositionally biased region" description="Polar residues" evidence="2">
    <location>
        <begin position="152"/>
        <end position="162"/>
    </location>
</feature>
<name>A0A9N7V695_PLEPL</name>
<dbReference type="InterPro" id="IPR000436">
    <property type="entry name" value="Sushi_SCR_CCP_dom"/>
</dbReference>
<evidence type="ECO:0000313" key="3">
    <source>
        <dbReference type="EMBL" id="CAB1442892.1"/>
    </source>
</evidence>